<protein>
    <submittedName>
        <fullName evidence="1">Uncharacterized protein</fullName>
    </submittedName>
</protein>
<gene>
    <name evidence="1" type="ORF">B0A55_12706</name>
</gene>
<proteinExistence type="predicted"/>
<dbReference type="OrthoDB" id="3909328at2759"/>
<dbReference type="AlphaFoldDB" id="A0A4U0WA35"/>
<keyword evidence="2" id="KW-1185">Reference proteome</keyword>
<dbReference type="EMBL" id="NAJQ01001495">
    <property type="protein sequence ID" value="TKA58175.1"/>
    <property type="molecule type" value="Genomic_DNA"/>
</dbReference>
<organism evidence="1 2">
    <name type="scientific">Friedmanniomyces simplex</name>
    <dbReference type="NCBI Taxonomy" id="329884"/>
    <lineage>
        <taxon>Eukaryota</taxon>
        <taxon>Fungi</taxon>
        <taxon>Dikarya</taxon>
        <taxon>Ascomycota</taxon>
        <taxon>Pezizomycotina</taxon>
        <taxon>Dothideomycetes</taxon>
        <taxon>Dothideomycetidae</taxon>
        <taxon>Mycosphaerellales</taxon>
        <taxon>Teratosphaeriaceae</taxon>
        <taxon>Friedmanniomyces</taxon>
    </lineage>
</organism>
<dbReference type="STRING" id="329884.A0A4U0WA35"/>
<dbReference type="Proteomes" id="UP000309340">
    <property type="component" value="Unassembled WGS sequence"/>
</dbReference>
<reference evidence="1 2" key="1">
    <citation type="submission" date="2017-03" db="EMBL/GenBank/DDBJ databases">
        <title>Genomes of endolithic fungi from Antarctica.</title>
        <authorList>
            <person name="Coleine C."/>
            <person name="Masonjones S."/>
            <person name="Stajich J.E."/>
        </authorList>
    </citation>
    <scope>NUCLEOTIDE SEQUENCE [LARGE SCALE GENOMIC DNA]</scope>
    <source>
        <strain evidence="1 2">CCFEE 5184</strain>
    </source>
</reference>
<name>A0A4U0WA35_9PEZI</name>
<comment type="caution">
    <text evidence="1">The sequence shown here is derived from an EMBL/GenBank/DDBJ whole genome shotgun (WGS) entry which is preliminary data.</text>
</comment>
<evidence type="ECO:0000313" key="1">
    <source>
        <dbReference type="EMBL" id="TKA58175.1"/>
    </source>
</evidence>
<sequence length="164" mass="19061">MQRSEDSLDWTADQLQTWQIIRRVARPRHVDSDEGSAKSGDPDLEDRFRETWMLLIIHEQVLTFEDTELRIDQAPTLLASEYCDCQRLLYDDVTLDLKDFRRMHAWALRGTLDVDVLGWSFLQHRDNALVLKHGDQTLLSIIELSHDLSRLSLTRVPQASSGFI</sequence>
<evidence type="ECO:0000313" key="2">
    <source>
        <dbReference type="Proteomes" id="UP000309340"/>
    </source>
</evidence>
<accession>A0A4U0WA35</accession>